<evidence type="ECO:0000256" key="2">
    <source>
        <dbReference type="SAM" id="SignalP"/>
    </source>
</evidence>
<name>A0A8J5KDB8_HOMAM</name>
<keyword evidence="4" id="KW-1185">Reference proteome</keyword>
<reference evidence="3" key="1">
    <citation type="journal article" date="2021" name="Sci. Adv.">
        <title>The American lobster genome reveals insights on longevity, neural, and immune adaptations.</title>
        <authorList>
            <person name="Polinski J.M."/>
            <person name="Zimin A.V."/>
            <person name="Clark K.F."/>
            <person name="Kohn A.B."/>
            <person name="Sadowski N."/>
            <person name="Timp W."/>
            <person name="Ptitsyn A."/>
            <person name="Khanna P."/>
            <person name="Romanova D.Y."/>
            <person name="Williams P."/>
            <person name="Greenwood S.J."/>
            <person name="Moroz L.L."/>
            <person name="Walt D.R."/>
            <person name="Bodnar A.G."/>
        </authorList>
    </citation>
    <scope>NUCLEOTIDE SEQUENCE</scope>
    <source>
        <strain evidence="3">GMGI-L3</strain>
    </source>
</reference>
<dbReference type="Proteomes" id="UP000747542">
    <property type="component" value="Unassembled WGS sequence"/>
</dbReference>
<keyword evidence="1" id="KW-0812">Transmembrane</keyword>
<dbReference type="AlphaFoldDB" id="A0A8J5KDB8"/>
<protein>
    <submittedName>
        <fullName evidence="3">Uncharacterized protein</fullName>
    </submittedName>
</protein>
<sequence>MQWSQLVMMVVVVLVLVTVTAKPQNLGVQVNNNALFTLGVGLLAVGAGYHFGRKHAATQQNRYRYPPNYYRNDLYSPFPGGRFRRQAEPENELDPLVEQLFQMALEKDATGCSLQLTCIIGNKPASSLAGHAKSLYNVLSTVSGKAVTTTKGEWSGLNAYQVALNLGHDGGDCDQLFPHCPTSSHQLMHQFQNMKVIHTN</sequence>
<organism evidence="3 4">
    <name type="scientific">Homarus americanus</name>
    <name type="common">American lobster</name>
    <dbReference type="NCBI Taxonomy" id="6706"/>
    <lineage>
        <taxon>Eukaryota</taxon>
        <taxon>Metazoa</taxon>
        <taxon>Ecdysozoa</taxon>
        <taxon>Arthropoda</taxon>
        <taxon>Crustacea</taxon>
        <taxon>Multicrustacea</taxon>
        <taxon>Malacostraca</taxon>
        <taxon>Eumalacostraca</taxon>
        <taxon>Eucarida</taxon>
        <taxon>Decapoda</taxon>
        <taxon>Pleocyemata</taxon>
        <taxon>Astacidea</taxon>
        <taxon>Nephropoidea</taxon>
        <taxon>Nephropidae</taxon>
        <taxon>Homarus</taxon>
    </lineage>
</organism>
<feature type="transmembrane region" description="Helical" evidence="1">
    <location>
        <begin position="31"/>
        <end position="52"/>
    </location>
</feature>
<proteinExistence type="predicted"/>
<dbReference type="EMBL" id="JAHLQT010021234">
    <property type="protein sequence ID" value="KAG7167889.1"/>
    <property type="molecule type" value="Genomic_DNA"/>
</dbReference>
<evidence type="ECO:0000256" key="1">
    <source>
        <dbReference type="SAM" id="Phobius"/>
    </source>
</evidence>
<gene>
    <name evidence="3" type="ORF">Hamer_G021772</name>
</gene>
<feature type="signal peptide" evidence="2">
    <location>
        <begin position="1"/>
        <end position="21"/>
    </location>
</feature>
<accession>A0A8J5KDB8</accession>
<evidence type="ECO:0000313" key="4">
    <source>
        <dbReference type="Proteomes" id="UP000747542"/>
    </source>
</evidence>
<comment type="caution">
    <text evidence="3">The sequence shown here is derived from an EMBL/GenBank/DDBJ whole genome shotgun (WGS) entry which is preliminary data.</text>
</comment>
<keyword evidence="2" id="KW-0732">Signal</keyword>
<keyword evidence="1" id="KW-0472">Membrane</keyword>
<feature type="chain" id="PRO_5035190298" evidence="2">
    <location>
        <begin position="22"/>
        <end position="200"/>
    </location>
</feature>
<evidence type="ECO:0000313" key="3">
    <source>
        <dbReference type="EMBL" id="KAG7167889.1"/>
    </source>
</evidence>
<keyword evidence="1" id="KW-1133">Transmembrane helix</keyword>